<keyword evidence="3" id="KW-1185">Reference proteome</keyword>
<evidence type="ECO:0000313" key="2">
    <source>
        <dbReference type="EMBL" id="PLR28369.1"/>
    </source>
</evidence>
<dbReference type="RefSeq" id="WP_101716490.1">
    <property type="nucleotide sequence ID" value="NZ_PJRS01000009.1"/>
</dbReference>
<keyword evidence="1" id="KW-1133">Transmembrane helix</keyword>
<sequence length="220" mass="24188">MGVGKALAIGTGVALGAAATSMVALGLWLHDPIDTPEHVARECQVVAAIEAYRLGRFDEAWAAEPMEIRRAEAVEGVPSRWRAVGDTPLKLRLVGWALNWAKPRQAVPIDCDAVLDAAGVPKAVGNGMSLPVERLHSFDRTRYSRAVFFPGGRYALISHTHCGERRRASFDNGWDYDTDTDLWRFDGKAWRPAEQRSVLANYNSPAYKYPARCFSPGYGG</sequence>
<dbReference type="EMBL" id="PJRS01000009">
    <property type="protein sequence ID" value="PLR28369.1"/>
    <property type="molecule type" value="Genomic_DNA"/>
</dbReference>
<keyword evidence="1" id="KW-0472">Membrane</keyword>
<gene>
    <name evidence="2" type="ORF">SGCZBJ_02670</name>
</gene>
<reference evidence="2 3" key="1">
    <citation type="submission" date="2017-12" db="EMBL/GenBank/DDBJ databases">
        <title>The genome sequence of Caulobacter sp. 410.</title>
        <authorList>
            <person name="Gao J."/>
            <person name="Mao X."/>
            <person name="Sun J."/>
        </authorList>
    </citation>
    <scope>NUCLEOTIDE SEQUENCE [LARGE SCALE GENOMIC DNA]</scope>
    <source>
        <strain evidence="2 3">410</strain>
    </source>
</reference>
<protein>
    <submittedName>
        <fullName evidence="2">Uncharacterized protein</fullName>
    </submittedName>
</protein>
<comment type="caution">
    <text evidence="2">The sequence shown here is derived from an EMBL/GenBank/DDBJ whole genome shotgun (WGS) entry which is preliminary data.</text>
</comment>
<organism evidence="2 3">
    <name type="scientific">Caulobacter zeae</name>
    <dbReference type="NCBI Taxonomy" id="2055137"/>
    <lineage>
        <taxon>Bacteria</taxon>
        <taxon>Pseudomonadati</taxon>
        <taxon>Pseudomonadota</taxon>
        <taxon>Alphaproteobacteria</taxon>
        <taxon>Caulobacterales</taxon>
        <taxon>Caulobacteraceae</taxon>
        <taxon>Caulobacter</taxon>
    </lineage>
</organism>
<proteinExistence type="predicted"/>
<keyword evidence="1" id="KW-0812">Transmembrane</keyword>
<accession>A0A2N5DQP0</accession>
<feature type="transmembrane region" description="Helical" evidence="1">
    <location>
        <begin position="7"/>
        <end position="29"/>
    </location>
</feature>
<dbReference type="AlphaFoldDB" id="A0A2N5DQP0"/>
<dbReference type="Proteomes" id="UP000234479">
    <property type="component" value="Unassembled WGS sequence"/>
</dbReference>
<name>A0A2N5DQP0_9CAUL</name>
<evidence type="ECO:0000256" key="1">
    <source>
        <dbReference type="SAM" id="Phobius"/>
    </source>
</evidence>
<evidence type="ECO:0000313" key="3">
    <source>
        <dbReference type="Proteomes" id="UP000234479"/>
    </source>
</evidence>
<dbReference type="OrthoDB" id="7191245at2"/>